<dbReference type="Pfam" id="PF01208">
    <property type="entry name" value="URO-D"/>
    <property type="match status" value="1"/>
</dbReference>
<gene>
    <name evidence="2" type="ORF">H9841_04120</name>
</gene>
<dbReference type="AlphaFoldDB" id="A0A9D1Y874"/>
<organism evidence="2 3">
    <name type="scientific">Candidatus Flavonifractor merdigallinarum</name>
    <dbReference type="NCBI Taxonomy" id="2838589"/>
    <lineage>
        <taxon>Bacteria</taxon>
        <taxon>Bacillati</taxon>
        <taxon>Bacillota</taxon>
        <taxon>Clostridia</taxon>
        <taxon>Eubacteriales</taxon>
        <taxon>Oscillospiraceae</taxon>
        <taxon>Flavonifractor</taxon>
    </lineage>
</organism>
<dbReference type="GO" id="GO:0004853">
    <property type="term" value="F:uroporphyrinogen decarboxylase activity"/>
    <property type="evidence" value="ECO:0007669"/>
    <property type="project" value="InterPro"/>
</dbReference>
<dbReference type="PANTHER" id="PTHR47099:SF1">
    <property type="entry name" value="METHYLCOBAMIDE:COM METHYLTRANSFERASE MTBA"/>
    <property type="match status" value="1"/>
</dbReference>
<dbReference type="InterPro" id="IPR038071">
    <property type="entry name" value="UROD/MetE-like_sf"/>
</dbReference>
<evidence type="ECO:0000313" key="3">
    <source>
        <dbReference type="Proteomes" id="UP000823868"/>
    </source>
</evidence>
<dbReference type="SUPFAM" id="SSF51726">
    <property type="entry name" value="UROD/MetE-like"/>
    <property type="match status" value="1"/>
</dbReference>
<name>A0A9D1Y874_9FIRM</name>
<sequence length="272" mass="30314">MANQRSTPSPERLAELGITTPEQLHLEVSSICAAAKRLSEGGWVTLPFCNTLCGEGLGAQPHLSLEGARVREPAYKKVEELPETPNWEFPRMQAMLSAMDTLRQEGFPISYEIEGHFTLLNALLPMGRMFATLRKPAGAELMTRTEGWIRQYARTAVEHGATLLSFSDPVATVDILGEKVFRNIYLPSCQRLITHLRQDNPGVVIHLCGKLTQSLLDTGSGQLERWEPDPPAEHYGQALLAYGRSHPEGGVIGHFCLNLLRAKRGWVYEVKW</sequence>
<reference evidence="2" key="1">
    <citation type="journal article" date="2021" name="PeerJ">
        <title>Extensive microbial diversity within the chicken gut microbiome revealed by metagenomics and culture.</title>
        <authorList>
            <person name="Gilroy R."/>
            <person name="Ravi A."/>
            <person name="Getino M."/>
            <person name="Pursley I."/>
            <person name="Horton D.L."/>
            <person name="Alikhan N.F."/>
            <person name="Baker D."/>
            <person name="Gharbi K."/>
            <person name="Hall N."/>
            <person name="Watson M."/>
            <person name="Adriaenssens E.M."/>
            <person name="Foster-Nyarko E."/>
            <person name="Jarju S."/>
            <person name="Secka A."/>
            <person name="Antonio M."/>
            <person name="Oren A."/>
            <person name="Chaudhuri R.R."/>
            <person name="La Ragione R."/>
            <person name="Hildebrand F."/>
            <person name="Pallen M.J."/>
        </authorList>
    </citation>
    <scope>NUCLEOTIDE SEQUENCE</scope>
    <source>
        <strain evidence="2">ChiBcec16_6824</strain>
    </source>
</reference>
<dbReference type="InterPro" id="IPR000257">
    <property type="entry name" value="Uroporphyrinogen_deCOase"/>
</dbReference>
<dbReference type="GO" id="GO:0006779">
    <property type="term" value="P:porphyrin-containing compound biosynthetic process"/>
    <property type="evidence" value="ECO:0007669"/>
    <property type="project" value="InterPro"/>
</dbReference>
<evidence type="ECO:0000259" key="1">
    <source>
        <dbReference type="Pfam" id="PF01208"/>
    </source>
</evidence>
<dbReference type="Proteomes" id="UP000823868">
    <property type="component" value="Unassembled WGS sequence"/>
</dbReference>
<dbReference type="Gene3D" id="3.20.20.210">
    <property type="match status" value="1"/>
</dbReference>
<feature type="domain" description="Uroporphyrinogen decarboxylase (URO-D)" evidence="1">
    <location>
        <begin position="45"/>
        <end position="215"/>
    </location>
</feature>
<dbReference type="PANTHER" id="PTHR47099">
    <property type="entry name" value="METHYLCOBAMIDE:COM METHYLTRANSFERASE MTBA"/>
    <property type="match status" value="1"/>
</dbReference>
<accession>A0A9D1Y874</accession>
<proteinExistence type="predicted"/>
<evidence type="ECO:0000313" key="2">
    <source>
        <dbReference type="EMBL" id="HIY21075.1"/>
    </source>
</evidence>
<dbReference type="EMBL" id="DXDX01000076">
    <property type="protein sequence ID" value="HIY21075.1"/>
    <property type="molecule type" value="Genomic_DNA"/>
</dbReference>
<comment type="caution">
    <text evidence="2">The sequence shown here is derived from an EMBL/GenBank/DDBJ whole genome shotgun (WGS) entry which is preliminary data.</text>
</comment>
<dbReference type="InterPro" id="IPR052024">
    <property type="entry name" value="Methanogen_methyltrans"/>
</dbReference>
<protein>
    <recommendedName>
        <fullName evidence="1">Uroporphyrinogen decarboxylase (URO-D) domain-containing protein</fullName>
    </recommendedName>
</protein>
<reference evidence="2" key="2">
    <citation type="submission" date="2021-04" db="EMBL/GenBank/DDBJ databases">
        <authorList>
            <person name="Gilroy R."/>
        </authorList>
    </citation>
    <scope>NUCLEOTIDE SEQUENCE</scope>
    <source>
        <strain evidence="2">ChiBcec16_6824</strain>
    </source>
</reference>